<accession>A0AAU9L924</accession>
<name>A0AAU9L924_9STRA</name>
<evidence type="ECO:0000256" key="2">
    <source>
        <dbReference type="ARBA" id="ARBA00022771"/>
    </source>
</evidence>
<dbReference type="SMART" id="SM00064">
    <property type="entry name" value="FYVE"/>
    <property type="match status" value="1"/>
</dbReference>
<dbReference type="Pfam" id="PF01363">
    <property type="entry name" value="FYVE"/>
    <property type="match status" value="1"/>
</dbReference>
<evidence type="ECO:0000256" key="3">
    <source>
        <dbReference type="ARBA" id="ARBA00022833"/>
    </source>
</evidence>
<dbReference type="Proteomes" id="UP001160483">
    <property type="component" value="Unassembled WGS sequence"/>
</dbReference>
<dbReference type="PROSITE" id="PS51283">
    <property type="entry name" value="DUSP"/>
    <property type="match status" value="1"/>
</dbReference>
<evidence type="ECO:0000256" key="1">
    <source>
        <dbReference type="ARBA" id="ARBA00022723"/>
    </source>
</evidence>
<dbReference type="PANTHER" id="PTHR23164">
    <property type="entry name" value="EARLY ENDOSOME ANTIGEN 1"/>
    <property type="match status" value="1"/>
</dbReference>
<feature type="compositionally biased region" description="Basic residues" evidence="5">
    <location>
        <begin position="31"/>
        <end position="40"/>
    </location>
</feature>
<dbReference type="Pfam" id="PF06337">
    <property type="entry name" value="DUSP"/>
    <property type="match status" value="1"/>
</dbReference>
<dbReference type="GO" id="GO:0004843">
    <property type="term" value="F:cysteine-type deubiquitinase activity"/>
    <property type="evidence" value="ECO:0007669"/>
    <property type="project" value="InterPro"/>
</dbReference>
<evidence type="ECO:0008006" key="10">
    <source>
        <dbReference type="Google" id="ProtNLM"/>
    </source>
</evidence>
<feature type="region of interest" description="Disordered" evidence="5">
    <location>
        <begin position="459"/>
        <end position="530"/>
    </location>
</feature>
<dbReference type="InterPro" id="IPR000306">
    <property type="entry name" value="Znf_FYVE"/>
</dbReference>
<comment type="caution">
    <text evidence="8">The sequence shown here is derived from an EMBL/GenBank/DDBJ whole genome shotgun (WGS) entry which is preliminary data.</text>
</comment>
<dbReference type="InterPro" id="IPR017455">
    <property type="entry name" value="Znf_FYVE-rel"/>
</dbReference>
<keyword evidence="1" id="KW-0479">Metal-binding</keyword>
<feature type="domain" description="FYVE-type" evidence="6">
    <location>
        <begin position="160"/>
        <end position="220"/>
    </location>
</feature>
<dbReference type="InterPro" id="IPR011011">
    <property type="entry name" value="Znf_FYVE_PHD"/>
</dbReference>
<organism evidence="8 9">
    <name type="scientific">Peronospora belbahrii</name>
    <dbReference type="NCBI Taxonomy" id="622444"/>
    <lineage>
        <taxon>Eukaryota</taxon>
        <taxon>Sar</taxon>
        <taxon>Stramenopiles</taxon>
        <taxon>Oomycota</taxon>
        <taxon>Peronosporomycetes</taxon>
        <taxon>Peronosporales</taxon>
        <taxon>Peronosporaceae</taxon>
        <taxon>Peronospora</taxon>
    </lineage>
</organism>
<evidence type="ECO:0000313" key="9">
    <source>
        <dbReference type="Proteomes" id="UP001160483"/>
    </source>
</evidence>
<dbReference type="InterPro" id="IPR006615">
    <property type="entry name" value="Pept_C19_DUSP"/>
</dbReference>
<evidence type="ECO:0000313" key="8">
    <source>
        <dbReference type="EMBL" id="CAH0477613.1"/>
    </source>
</evidence>
<proteinExistence type="predicted"/>
<feature type="compositionally biased region" description="Basic and acidic residues" evidence="5">
    <location>
        <begin position="84"/>
        <end position="94"/>
    </location>
</feature>
<dbReference type="Gene3D" id="3.30.2230.10">
    <property type="entry name" value="DUSP-like"/>
    <property type="match status" value="1"/>
</dbReference>
<dbReference type="PROSITE" id="PS50178">
    <property type="entry name" value="ZF_FYVE"/>
    <property type="match status" value="1"/>
</dbReference>
<evidence type="ECO:0000256" key="4">
    <source>
        <dbReference type="PROSITE-ProRule" id="PRU00091"/>
    </source>
</evidence>
<evidence type="ECO:0000256" key="5">
    <source>
        <dbReference type="SAM" id="MobiDB-lite"/>
    </source>
</evidence>
<keyword evidence="3" id="KW-0862">Zinc</keyword>
<feature type="region of interest" description="Disordered" evidence="5">
    <location>
        <begin position="1"/>
        <end position="40"/>
    </location>
</feature>
<reference evidence="8" key="1">
    <citation type="submission" date="2021-11" db="EMBL/GenBank/DDBJ databases">
        <authorList>
            <person name="Islam A."/>
            <person name="Islam S."/>
            <person name="Flora M.S."/>
            <person name="Rahman M."/>
            <person name="Ziaur R.M."/>
            <person name="Epstein J.H."/>
            <person name="Hassan M."/>
            <person name="Klassen M."/>
            <person name="Woodard K."/>
            <person name="Webb A."/>
            <person name="Webby R.J."/>
            <person name="El Zowalaty M.E."/>
        </authorList>
    </citation>
    <scope>NUCLEOTIDE SEQUENCE</scope>
    <source>
        <strain evidence="8">Pbs3</strain>
    </source>
</reference>
<dbReference type="InterPro" id="IPR035927">
    <property type="entry name" value="DUSP-like_sf"/>
</dbReference>
<evidence type="ECO:0000259" key="7">
    <source>
        <dbReference type="PROSITE" id="PS51283"/>
    </source>
</evidence>
<dbReference type="SUPFAM" id="SSF143791">
    <property type="entry name" value="DUSP-like"/>
    <property type="match status" value="1"/>
</dbReference>
<feature type="compositionally biased region" description="Polar residues" evidence="5">
    <location>
        <begin position="469"/>
        <end position="498"/>
    </location>
</feature>
<protein>
    <recommendedName>
        <fullName evidence="10">FYVE-type domain-containing protein</fullName>
    </recommendedName>
</protein>
<dbReference type="InterPro" id="IPR013083">
    <property type="entry name" value="Znf_RING/FYVE/PHD"/>
</dbReference>
<dbReference type="AlphaFoldDB" id="A0AAU9L924"/>
<feature type="domain" description="DUSP" evidence="7">
    <location>
        <begin position="269"/>
        <end position="418"/>
    </location>
</feature>
<feature type="region of interest" description="Disordered" evidence="5">
    <location>
        <begin position="69"/>
        <end position="124"/>
    </location>
</feature>
<gene>
    <name evidence="8" type="ORF">PBS003_LOCUS4355</name>
</gene>
<dbReference type="SMART" id="SM00695">
    <property type="entry name" value="DUSP"/>
    <property type="match status" value="1"/>
</dbReference>
<dbReference type="Gene3D" id="3.30.40.10">
    <property type="entry name" value="Zinc/RING finger domain, C3HC4 (zinc finger)"/>
    <property type="match status" value="1"/>
</dbReference>
<evidence type="ECO:0000259" key="6">
    <source>
        <dbReference type="PROSITE" id="PS50178"/>
    </source>
</evidence>
<dbReference type="GO" id="GO:0008270">
    <property type="term" value="F:zinc ion binding"/>
    <property type="evidence" value="ECO:0007669"/>
    <property type="project" value="UniProtKB-KW"/>
</dbReference>
<dbReference type="SUPFAM" id="SSF57903">
    <property type="entry name" value="FYVE/PHD zinc finger"/>
    <property type="match status" value="1"/>
</dbReference>
<dbReference type="EMBL" id="CAKKTJ010000180">
    <property type="protein sequence ID" value="CAH0477613.1"/>
    <property type="molecule type" value="Genomic_DNA"/>
</dbReference>
<keyword evidence="2 4" id="KW-0863">Zinc-finger</keyword>
<sequence>MSSSLFRRFQGKKNSSKTTNEGLGASQPPPRHSHCRMLSRDRKRPMIIYYTPKVSDFDDSTLDASICTDGEMSEDEVSPRSKRSANDNDDRFDTDATVPDVTASRKAKDVMSRSRGPLSRMSQTFTRASEKIDTSIGDGRRDYRRAARQSAKYDVTWRQDDESACCRVCFAMFTKLSRRRHHCRVCGELVCGACSQDQVSLTNKFKTPRRACVACCGLLQAMARAGDDRVEVVQPDTAVAATLTKRHCQSTPVDSTCQSPIMPAPAATPRYRDRLTEVHRVMAAGKLSRRRGSSEKKMYVISSRWLRSWLAFTSSASSFDSNRDLDYGFEMEMPVPSPSNDDIASMGRAPGPIDNLSLLELSRGKLMRRPGLVLDDVISGDAASAGEDADFQLLSPEVWEVFQRLYGGAPAIYVNLTSTDPTAWIIDVSDLLLAGTNANENKVQVLPVVERALSNRHKNENDLGDARAGSNQVQTPTESSLHTPISSRYTTSKSKQQPPKSPAWTVTSSSSSSLSEEKERARSPVGTGKMGLEDLESEVEALSIGVIKMPTENDDEMRATTSVRSPTAAYAASAFAVAMKQARLNAQKAIDDRASRIIAA</sequence>